<name>K6X2I7_9ACTN</name>
<evidence type="ECO:0000313" key="1">
    <source>
        <dbReference type="EMBL" id="GAC00272.1"/>
    </source>
</evidence>
<organism evidence="1 2">
    <name type="scientific">Gordonia namibiensis NBRC 108229</name>
    <dbReference type="NCBI Taxonomy" id="1208314"/>
    <lineage>
        <taxon>Bacteria</taxon>
        <taxon>Bacillati</taxon>
        <taxon>Actinomycetota</taxon>
        <taxon>Actinomycetes</taxon>
        <taxon>Mycobacteriales</taxon>
        <taxon>Gordoniaceae</taxon>
        <taxon>Gordonia</taxon>
    </lineage>
</organism>
<dbReference type="Proteomes" id="UP000035058">
    <property type="component" value="Unassembled WGS sequence"/>
</dbReference>
<comment type="caution">
    <text evidence="1">The sequence shown here is derived from an EMBL/GenBank/DDBJ whole genome shotgun (WGS) entry which is preliminary data.</text>
</comment>
<accession>K6X2I7</accession>
<dbReference type="EMBL" id="BAHE01000014">
    <property type="protein sequence ID" value="GAC00272.1"/>
    <property type="molecule type" value="Genomic_DNA"/>
</dbReference>
<dbReference type="AlphaFoldDB" id="K6X2I7"/>
<gene>
    <name evidence="1" type="ORF">GONAM_14_01310</name>
</gene>
<protein>
    <recommendedName>
        <fullName evidence="3">RiboL-PSP-HEPN domain-containing protein</fullName>
    </recommendedName>
</protein>
<evidence type="ECO:0000313" key="2">
    <source>
        <dbReference type="Proteomes" id="UP000035058"/>
    </source>
</evidence>
<sequence length="286" mass="32401">MREDMSEFEFQQTRVGLAGASWINFFERSHDYLRISHASIQAAVPLTASLNSIPKLLDRPLGLDEESRTLLHEVGTKAERELETGFELTNALVLMALWGAFEAFVEDVCKGAIFHDRTLLNEPGLNKARYTVSALIQLDEEHLIEQVFKDSVDQLRSDNRGIGKFEAQLGLVRLDGKVPREIKDAIFDAQQDRNVWAHRAGTADNRYVRELGRNRFRAGETVKISREKIEDYFLALMTYGTIIINRFREALFTSGTPPAAADPPVQLVVQRDVPGRTYIKYTNSNS</sequence>
<proteinExistence type="predicted"/>
<keyword evidence="2" id="KW-1185">Reference proteome</keyword>
<reference evidence="1 2" key="1">
    <citation type="submission" date="2012-08" db="EMBL/GenBank/DDBJ databases">
        <title>Whole genome shotgun sequence of Gordonia namibiensis NBRC 108229.</title>
        <authorList>
            <person name="Isaki-Nakamura S."/>
            <person name="Hosoyama A."/>
            <person name="Tsuchikane K."/>
            <person name="Katsumata H."/>
            <person name="Baba S."/>
            <person name="Yamazaki S."/>
            <person name="Fujita N."/>
        </authorList>
    </citation>
    <scope>NUCLEOTIDE SEQUENCE [LARGE SCALE GENOMIC DNA]</scope>
    <source>
        <strain evidence="1 2">NBRC 108229</strain>
    </source>
</reference>
<dbReference type="RefSeq" id="WP_006866482.1">
    <property type="nucleotide sequence ID" value="NZ_BAHE01000014.1"/>
</dbReference>
<evidence type="ECO:0008006" key="3">
    <source>
        <dbReference type="Google" id="ProtNLM"/>
    </source>
</evidence>